<dbReference type="Pfam" id="PF00440">
    <property type="entry name" value="TetR_N"/>
    <property type="match status" value="1"/>
</dbReference>
<dbReference type="SUPFAM" id="SSF46689">
    <property type="entry name" value="Homeodomain-like"/>
    <property type="match status" value="1"/>
</dbReference>
<evidence type="ECO:0000313" key="5">
    <source>
        <dbReference type="Proteomes" id="UP000199352"/>
    </source>
</evidence>
<dbReference type="PANTHER" id="PTHR30055:SF200">
    <property type="entry name" value="HTH-TYPE TRANSCRIPTIONAL REPRESSOR BDCR"/>
    <property type="match status" value="1"/>
</dbReference>
<proteinExistence type="predicted"/>
<dbReference type="GO" id="GO:0000976">
    <property type="term" value="F:transcription cis-regulatory region binding"/>
    <property type="evidence" value="ECO:0007669"/>
    <property type="project" value="TreeGrafter"/>
</dbReference>
<dbReference type="Gene3D" id="1.10.357.10">
    <property type="entry name" value="Tetracycline Repressor, domain 2"/>
    <property type="match status" value="1"/>
</dbReference>
<reference evidence="5" key="1">
    <citation type="submission" date="2016-10" db="EMBL/GenBank/DDBJ databases">
        <authorList>
            <person name="Varghese N."/>
            <person name="Submissions S."/>
        </authorList>
    </citation>
    <scope>NUCLEOTIDE SEQUENCE [LARGE SCALE GENOMIC DNA]</scope>
    <source>
        <strain evidence="5">CGMCC 4.3525</strain>
    </source>
</reference>
<dbReference type="InterPro" id="IPR050109">
    <property type="entry name" value="HTH-type_TetR-like_transc_reg"/>
</dbReference>
<accession>A0A1H9J822</accession>
<gene>
    <name evidence="4" type="ORF">SAMN05216188_105249</name>
</gene>
<name>A0A1H9J822_9PSEU</name>
<protein>
    <submittedName>
        <fullName evidence="4">Transcriptional regulator, TetR family</fullName>
    </submittedName>
</protein>
<dbReference type="PRINTS" id="PR00455">
    <property type="entry name" value="HTHTETR"/>
</dbReference>
<dbReference type="Proteomes" id="UP000199352">
    <property type="component" value="Unassembled WGS sequence"/>
</dbReference>
<dbReference type="InterPro" id="IPR036271">
    <property type="entry name" value="Tet_transcr_reg_TetR-rel_C_sf"/>
</dbReference>
<keyword evidence="1 2" id="KW-0238">DNA-binding</keyword>
<keyword evidence="5" id="KW-1185">Reference proteome</keyword>
<dbReference type="InterPro" id="IPR001647">
    <property type="entry name" value="HTH_TetR"/>
</dbReference>
<dbReference type="AlphaFoldDB" id="A0A1H9J822"/>
<organism evidence="4 5">
    <name type="scientific">Lentzea xinjiangensis</name>
    <dbReference type="NCBI Taxonomy" id="402600"/>
    <lineage>
        <taxon>Bacteria</taxon>
        <taxon>Bacillati</taxon>
        <taxon>Actinomycetota</taxon>
        <taxon>Actinomycetes</taxon>
        <taxon>Pseudonocardiales</taxon>
        <taxon>Pseudonocardiaceae</taxon>
        <taxon>Lentzea</taxon>
    </lineage>
</organism>
<feature type="DNA-binding region" description="H-T-H motif" evidence="2">
    <location>
        <begin position="38"/>
        <end position="57"/>
    </location>
</feature>
<feature type="domain" description="HTH tetR-type" evidence="3">
    <location>
        <begin position="15"/>
        <end position="75"/>
    </location>
</feature>
<evidence type="ECO:0000256" key="2">
    <source>
        <dbReference type="PROSITE-ProRule" id="PRU00335"/>
    </source>
</evidence>
<dbReference type="PROSITE" id="PS50977">
    <property type="entry name" value="HTH_TETR_2"/>
    <property type="match status" value="1"/>
</dbReference>
<evidence type="ECO:0000259" key="3">
    <source>
        <dbReference type="PROSITE" id="PS50977"/>
    </source>
</evidence>
<dbReference type="PANTHER" id="PTHR30055">
    <property type="entry name" value="HTH-TYPE TRANSCRIPTIONAL REGULATOR RUTR"/>
    <property type="match status" value="1"/>
</dbReference>
<dbReference type="EMBL" id="FOFR01000005">
    <property type="protein sequence ID" value="SEQ82938.1"/>
    <property type="molecule type" value="Genomic_DNA"/>
</dbReference>
<dbReference type="SUPFAM" id="SSF48498">
    <property type="entry name" value="Tetracyclin repressor-like, C-terminal domain"/>
    <property type="match status" value="1"/>
</dbReference>
<evidence type="ECO:0000313" key="4">
    <source>
        <dbReference type="EMBL" id="SEQ82938.1"/>
    </source>
</evidence>
<sequence>MTSTSDRRPTRVATLPPRERILDAAEELFLNEGVGRVGVQAIADRAGTTKMAIYRHFGTKDALIAEWLKIVVHDYSAAFDAAEQAHPGDYAEQIRAVGRFIVDGLPDFSHRGCPFTNSVAELPDPGHPARRLISEHKARQFGRLRAMCAGLGLPDPELGAAELTFAMEGAQIAVQNGGVENVGAHLTKIVEGVVGRGAAG</sequence>
<dbReference type="RefSeq" id="WP_089951332.1">
    <property type="nucleotide sequence ID" value="NZ_FOFR01000005.1"/>
</dbReference>
<dbReference type="STRING" id="402600.SAMN05216188_105249"/>
<dbReference type="InterPro" id="IPR009057">
    <property type="entry name" value="Homeodomain-like_sf"/>
</dbReference>
<dbReference type="GO" id="GO:0003700">
    <property type="term" value="F:DNA-binding transcription factor activity"/>
    <property type="evidence" value="ECO:0007669"/>
    <property type="project" value="TreeGrafter"/>
</dbReference>
<dbReference type="OrthoDB" id="4214267at2"/>
<evidence type="ECO:0000256" key="1">
    <source>
        <dbReference type="ARBA" id="ARBA00023125"/>
    </source>
</evidence>